<comment type="subcellular location">
    <subcellularLocation>
        <location evidence="1">Cell outer membrane</location>
        <topology evidence="1">Multi-pass membrane protein</topology>
    </subcellularLocation>
</comment>
<feature type="domain" description="PapC N-terminal" evidence="9">
    <location>
        <begin position="23"/>
        <end position="172"/>
    </location>
</feature>
<dbReference type="GO" id="GO:0015473">
    <property type="term" value="F:fimbrial usher porin activity"/>
    <property type="evidence" value="ECO:0007669"/>
    <property type="project" value="InterPro"/>
</dbReference>
<dbReference type="InterPro" id="IPR000015">
    <property type="entry name" value="Fimb_usher"/>
</dbReference>
<dbReference type="AlphaFoldDB" id="A0A759YLW2"/>
<feature type="non-terminal residue" evidence="10">
    <location>
        <position position="182"/>
    </location>
</feature>
<name>A0A759YLW2_SALER</name>
<gene>
    <name evidence="10" type="ORF">G8W61_005284</name>
</gene>
<evidence type="ECO:0000256" key="6">
    <source>
        <dbReference type="ARBA" id="ARBA00023136"/>
    </source>
</evidence>
<dbReference type="PANTHER" id="PTHR30451:SF4">
    <property type="entry name" value="OUTER MEMBRANE USHER PROTEIN YQIG-RELATED"/>
    <property type="match status" value="1"/>
</dbReference>
<dbReference type="EMBL" id="DAAXRP010000033">
    <property type="protein sequence ID" value="HAG2284881.1"/>
    <property type="molecule type" value="Genomic_DNA"/>
</dbReference>
<evidence type="ECO:0000256" key="4">
    <source>
        <dbReference type="ARBA" id="ARBA00022692"/>
    </source>
</evidence>
<evidence type="ECO:0000259" key="9">
    <source>
        <dbReference type="Pfam" id="PF13954"/>
    </source>
</evidence>
<accession>A0A759YLW2</accession>
<dbReference type="SUPFAM" id="SSF141729">
    <property type="entry name" value="FimD N-terminal domain-like"/>
    <property type="match status" value="1"/>
</dbReference>
<proteinExistence type="inferred from homology"/>
<keyword evidence="3" id="KW-0813">Transport</keyword>
<feature type="chain" id="PRO_5028108634" evidence="8">
    <location>
        <begin position="22"/>
        <end position="182"/>
    </location>
</feature>
<dbReference type="Gene3D" id="3.10.20.410">
    <property type="match status" value="1"/>
</dbReference>
<feature type="signal peptide" evidence="8">
    <location>
        <begin position="1"/>
        <end position="21"/>
    </location>
</feature>
<dbReference type="GO" id="GO:0009279">
    <property type="term" value="C:cell outer membrane"/>
    <property type="evidence" value="ECO:0007669"/>
    <property type="project" value="UniProtKB-SubCell"/>
</dbReference>
<dbReference type="PANTHER" id="PTHR30451">
    <property type="entry name" value="OUTER MEMBRANE USHER PROTEIN"/>
    <property type="match status" value="1"/>
</dbReference>
<keyword evidence="6" id="KW-0472">Membrane</keyword>
<evidence type="ECO:0000256" key="3">
    <source>
        <dbReference type="ARBA" id="ARBA00022448"/>
    </source>
</evidence>
<dbReference type="InterPro" id="IPR025885">
    <property type="entry name" value="PapC_N"/>
</dbReference>
<keyword evidence="7" id="KW-0998">Cell outer membrane</keyword>
<keyword evidence="5 8" id="KW-0732">Signal</keyword>
<sequence>MKLTRLALLITLTLQVPVALATEFNADLLSTGSDSGVDLSAFNHEGYVAPGNYMLDIWLNNQSVSSQYPVRVVPAGDSGAAGGSVFCVTPSMVDMLGLKDDIVHGLKVIPGADGGHCLELRTADSKVQYSAEEQRLTFIIPQAWLQYQDPDWVPPSRWSNGVTGALLDYNLTANRYMPQQGE</sequence>
<dbReference type="Pfam" id="PF13954">
    <property type="entry name" value="PapC_N"/>
    <property type="match status" value="1"/>
</dbReference>
<comment type="similarity">
    <text evidence="2">Belongs to the fimbrial export usher family.</text>
</comment>
<keyword evidence="4" id="KW-0812">Transmembrane</keyword>
<evidence type="ECO:0000256" key="8">
    <source>
        <dbReference type="SAM" id="SignalP"/>
    </source>
</evidence>
<reference evidence="10" key="2">
    <citation type="submission" date="2020-02" db="EMBL/GenBank/DDBJ databases">
        <authorList>
            <consortium name="NCBI Pathogen Detection Project"/>
        </authorList>
    </citation>
    <scope>NUCLEOTIDE SEQUENCE</scope>
    <source>
        <strain evidence="10">MA.CK_94/00001630</strain>
    </source>
</reference>
<evidence type="ECO:0000313" key="10">
    <source>
        <dbReference type="EMBL" id="HAG2284881.1"/>
    </source>
</evidence>
<protein>
    <submittedName>
        <fullName evidence="10">Fimbrial biogenesis outer membrane usher protein</fullName>
    </submittedName>
</protein>
<dbReference type="GO" id="GO:0009297">
    <property type="term" value="P:pilus assembly"/>
    <property type="evidence" value="ECO:0007669"/>
    <property type="project" value="InterPro"/>
</dbReference>
<evidence type="ECO:0000256" key="5">
    <source>
        <dbReference type="ARBA" id="ARBA00022729"/>
    </source>
</evidence>
<evidence type="ECO:0000256" key="1">
    <source>
        <dbReference type="ARBA" id="ARBA00004571"/>
    </source>
</evidence>
<comment type="caution">
    <text evidence="10">The sequence shown here is derived from an EMBL/GenBank/DDBJ whole genome shotgun (WGS) entry which is preliminary data.</text>
</comment>
<evidence type="ECO:0000256" key="7">
    <source>
        <dbReference type="ARBA" id="ARBA00023237"/>
    </source>
</evidence>
<evidence type="ECO:0000256" key="2">
    <source>
        <dbReference type="ARBA" id="ARBA00008064"/>
    </source>
</evidence>
<reference evidence="10" key="1">
    <citation type="journal article" date="2018" name="Genome Biol.">
        <title>SKESA: strategic k-mer extension for scrupulous assemblies.</title>
        <authorList>
            <person name="Souvorov A."/>
            <person name="Agarwala R."/>
            <person name="Lipman D.J."/>
        </authorList>
    </citation>
    <scope>NUCLEOTIDE SEQUENCE</scope>
    <source>
        <strain evidence="10">MA.CK_94/00001630</strain>
    </source>
</reference>
<organism evidence="10">
    <name type="scientific">Salmonella enterica</name>
    <name type="common">Salmonella choleraesuis</name>
    <dbReference type="NCBI Taxonomy" id="28901"/>
    <lineage>
        <taxon>Bacteria</taxon>
        <taxon>Pseudomonadati</taxon>
        <taxon>Pseudomonadota</taxon>
        <taxon>Gammaproteobacteria</taxon>
        <taxon>Enterobacterales</taxon>
        <taxon>Enterobacteriaceae</taxon>
        <taxon>Salmonella</taxon>
    </lineage>
</organism>
<dbReference type="InterPro" id="IPR037224">
    <property type="entry name" value="PapC_N_sf"/>
</dbReference>